<reference evidence="2" key="1">
    <citation type="journal article" date="2002" name="Nature">
        <title>The genome sequence and structure of rice chromosome 1.</title>
        <authorList>
            <person name="Sasaki T."/>
            <person name="Matsumoto T."/>
            <person name="Yamamoto K."/>
            <person name="Sakata K."/>
            <person name="Baba T."/>
            <person name="Katayose Y."/>
            <person name="Wu J."/>
            <person name="Niimura Y."/>
            <person name="Cheng Z."/>
            <person name="Nagamura Y."/>
            <person name="Antonio B.A."/>
            <person name="Kanamori H."/>
            <person name="Hosokawa S."/>
            <person name="Masukawa M."/>
            <person name="Arikawa K."/>
            <person name="Chiden Y."/>
            <person name="Hayashi M."/>
            <person name="Okamoto M."/>
            <person name="Ando T."/>
            <person name="Aoki H."/>
            <person name="Arita K."/>
            <person name="Hamada M."/>
            <person name="Harada C."/>
            <person name="Hijishita S."/>
            <person name="Honda M."/>
            <person name="Ichikawa Y."/>
            <person name="Idonuma A."/>
            <person name="Iijima M."/>
            <person name="Ikeda M."/>
            <person name="Ikeno M."/>
            <person name="Itoh S."/>
            <person name="Itoh T."/>
            <person name="Itoh Y."/>
            <person name="Itoh Y."/>
            <person name="Iwabuchi A."/>
            <person name="Kamiya K."/>
            <person name="Karasawa W."/>
            <person name="Katagiri S."/>
            <person name="Kikuta A."/>
            <person name="Kobayashi N."/>
            <person name="Kono I."/>
            <person name="Machita K."/>
            <person name="Maehara T."/>
            <person name="Mizuno H."/>
            <person name="Mizubayashi T."/>
            <person name="Mukai Y."/>
            <person name="Nagasaki H."/>
            <person name="Nakashima M."/>
            <person name="Nakama Y."/>
            <person name="Nakamichi Y."/>
            <person name="Nakamura M."/>
            <person name="Namiki N."/>
            <person name="Negishi M."/>
            <person name="Ohta I."/>
            <person name="Ono N."/>
            <person name="Saji S."/>
            <person name="Sakai K."/>
            <person name="Shibata M."/>
            <person name="Shimokawa T."/>
            <person name="Shomura A."/>
            <person name="Song J."/>
            <person name="Takazaki Y."/>
            <person name="Terasawa K."/>
            <person name="Tsuji K."/>
            <person name="Waki K."/>
            <person name="Yamagata H."/>
            <person name="Yamane H."/>
            <person name="Yoshiki S."/>
            <person name="Yoshihara R."/>
            <person name="Yukawa K."/>
            <person name="Zhong H."/>
            <person name="Iwama H."/>
            <person name="Endo T."/>
            <person name="Ito H."/>
            <person name="Hahn J.H."/>
            <person name="Kim H.I."/>
            <person name="Eun M.Y."/>
            <person name="Yano M."/>
            <person name="Jiang J."/>
            <person name="Gojobori T."/>
        </authorList>
    </citation>
    <scope>NUCLEOTIDE SEQUENCE [LARGE SCALE GENOMIC DNA]</scope>
</reference>
<accession>Q5ZAY4</accession>
<proteinExistence type="predicted"/>
<dbReference type="EMBL" id="AP003345">
    <property type="protein sequence ID" value="BAD53262.1"/>
    <property type="molecule type" value="Genomic_DNA"/>
</dbReference>
<name>Q5ZAY4_ORYSJ</name>
<feature type="compositionally biased region" description="Basic and acidic residues" evidence="1">
    <location>
        <begin position="85"/>
        <end position="100"/>
    </location>
</feature>
<protein>
    <submittedName>
        <fullName evidence="2">Uncharacterized protein</fullName>
    </submittedName>
</protein>
<organism evidence="2">
    <name type="scientific">Oryza sativa subsp. japonica</name>
    <name type="common">Rice</name>
    <dbReference type="NCBI Taxonomy" id="39947"/>
    <lineage>
        <taxon>Eukaryota</taxon>
        <taxon>Viridiplantae</taxon>
        <taxon>Streptophyta</taxon>
        <taxon>Embryophyta</taxon>
        <taxon>Tracheophyta</taxon>
        <taxon>Spermatophyta</taxon>
        <taxon>Magnoliopsida</taxon>
        <taxon>Liliopsida</taxon>
        <taxon>Poales</taxon>
        <taxon>Poaceae</taxon>
        <taxon>BOP clade</taxon>
        <taxon>Oryzoideae</taxon>
        <taxon>Oryzeae</taxon>
        <taxon>Oryzinae</taxon>
        <taxon>Oryza</taxon>
        <taxon>Oryza sativa</taxon>
    </lineage>
</organism>
<evidence type="ECO:0000256" key="1">
    <source>
        <dbReference type="SAM" id="MobiDB-lite"/>
    </source>
</evidence>
<dbReference type="Proteomes" id="UP000817658">
    <property type="component" value="Chromosome 1"/>
</dbReference>
<feature type="region of interest" description="Disordered" evidence="1">
    <location>
        <begin position="1"/>
        <end position="105"/>
    </location>
</feature>
<sequence length="118" mass="12984">MVVAVSTAAGGAHRVQVIGPRPSYPPRSSLANRRPNRPCPPPRRPRHHASPPHPDNNAQPRQWRRTALLSAALLPCQPPSTPRGKRIDEGRRGEKKREGGDMVSLTYGAHVGPMWVSR</sequence>
<dbReference type="AlphaFoldDB" id="Q5ZAY4"/>
<gene>
    <name evidence="2" type="primary">P0415A04.21</name>
</gene>
<evidence type="ECO:0000313" key="2">
    <source>
        <dbReference type="EMBL" id="BAD53262.1"/>
    </source>
</evidence>